<evidence type="ECO:0000256" key="1">
    <source>
        <dbReference type="ARBA" id="ARBA00004496"/>
    </source>
</evidence>
<evidence type="ECO:0000256" key="5">
    <source>
        <dbReference type="ARBA" id="ARBA00022475"/>
    </source>
</evidence>
<evidence type="ECO:0000256" key="13">
    <source>
        <dbReference type="ARBA" id="ARBA00023128"/>
    </source>
</evidence>
<sequence>MFPACAVRLRALHILRAPRGGVLPPAGERRAAQKLFSSEKVIHKDRSLPNSSWNSDLKLMFDQFMKKCEDGSWEHLPSYGSRSSQIVQYFKEVFLETKLRKDEQMLSQARLFTRSYEDGLGFEYVMFHNEQEKRTVCFCQGGPYLQGPPGFLHGGSIATIIDETASMTAIIAGGIVMTVNLNINYKRPIPLCSVVVINCQVDKIEGRKLFISCDVRSIDEKTLYSDATSLFIKLDPNKSLT</sequence>
<keyword evidence="11" id="KW-0809">Transit peptide</keyword>
<evidence type="ECO:0000256" key="18">
    <source>
        <dbReference type="ARBA" id="ARBA00038456"/>
    </source>
</evidence>
<organism evidence="28 29">
    <name type="scientific">Erinaceus europaeus</name>
    <name type="common">Western European hedgehog</name>
    <dbReference type="NCBI Taxonomy" id="9365"/>
    <lineage>
        <taxon>Eukaryota</taxon>
        <taxon>Metazoa</taxon>
        <taxon>Chordata</taxon>
        <taxon>Craniata</taxon>
        <taxon>Vertebrata</taxon>
        <taxon>Euteleostomi</taxon>
        <taxon>Mammalia</taxon>
        <taxon>Eutheria</taxon>
        <taxon>Laurasiatheria</taxon>
        <taxon>Eulipotyphla</taxon>
        <taxon>Erinaceidae</taxon>
        <taxon>Erinaceinae</taxon>
        <taxon>Erinaceus</taxon>
    </lineage>
</organism>
<dbReference type="GO" id="GO:0016787">
    <property type="term" value="F:hydrolase activity"/>
    <property type="evidence" value="ECO:0007669"/>
    <property type="project" value="UniProtKB-KW"/>
</dbReference>
<accession>A0A1S3A7U0</accession>
<keyword evidence="7" id="KW-0053">Apoptosis</keyword>
<evidence type="ECO:0000256" key="11">
    <source>
        <dbReference type="ARBA" id="ARBA00022946"/>
    </source>
</evidence>
<dbReference type="GeneID" id="103120298"/>
<dbReference type="PANTHER" id="PTHR12418:SF19">
    <property type="entry name" value="ACYL-COENZYME A THIOESTERASE THEM4"/>
    <property type="match status" value="1"/>
</dbReference>
<evidence type="ECO:0000256" key="17">
    <source>
        <dbReference type="ARBA" id="ARBA00037002"/>
    </source>
</evidence>
<comment type="similarity">
    <text evidence="18">Belongs to the THEM4/THEM5 thioesterase family.</text>
</comment>
<dbReference type="AlphaFoldDB" id="A0A1S3A7U0"/>
<evidence type="ECO:0000256" key="7">
    <source>
        <dbReference type="ARBA" id="ARBA00022703"/>
    </source>
</evidence>
<evidence type="ECO:0000256" key="20">
    <source>
        <dbReference type="ARBA" id="ARBA00040123"/>
    </source>
</evidence>
<dbReference type="FunCoup" id="A0A1S3A7U0">
    <property type="interactions" value="230"/>
</dbReference>
<dbReference type="FunFam" id="3.10.129.10:FF:000046">
    <property type="entry name" value="Acyl-coenzyme A thioesterase THEM4"/>
    <property type="match status" value="1"/>
</dbReference>
<evidence type="ECO:0000256" key="25">
    <source>
        <dbReference type="ARBA" id="ARBA00048074"/>
    </source>
</evidence>
<dbReference type="GO" id="GO:0006631">
    <property type="term" value="P:fatty acid metabolic process"/>
    <property type="evidence" value="ECO:0007669"/>
    <property type="project" value="UniProtKB-KW"/>
</dbReference>
<evidence type="ECO:0000256" key="16">
    <source>
        <dbReference type="ARBA" id="ARBA00035852"/>
    </source>
</evidence>
<evidence type="ECO:0000256" key="6">
    <source>
        <dbReference type="ARBA" id="ARBA00022490"/>
    </source>
</evidence>
<evidence type="ECO:0000256" key="4">
    <source>
        <dbReference type="ARBA" id="ARBA00004637"/>
    </source>
</evidence>
<comment type="catalytic activity">
    <reaction evidence="26">
        <text>tetradecanoyl-CoA + H2O = tetradecanoate + CoA + H(+)</text>
        <dbReference type="Rhea" id="RHEA:40119"/>
        <dbReference type="ChEBI" id="CHEBI:15377"/>
        <dbReference type="ChEBI" id="CHEBI:15378"/>
        <dbReference type="ChEBI" id="CHEBI:30807"/>
        <dbReference type="ChEBI" id="CHEBI:57287"/>
        <dbReference type="ChEBI" id="CHEBI:57385"/>
    </reaction>
    <physiologicalReaction direction="left-to-right" evidence="26">
        <dbReference type="Rhea" id="RHEA:40120"/>
    </physiologicalReaction>
</comment>
<evidence type="ECO:0000256" key="23">
    <source>
        <dbReference type="ARBA" id="ARBA00047734"/>
    </source>
</evidence>
<dbReference type="GO" id="GO:0032587">
    <property type="term" value="C:ruffle membrane"/>
    <property type="evidence" value="ECO:0007669"/>
    <property type="project" value="UniProtKB-SubCell"/>
</dbReference>
<proteinExistence type="inferred from homology"/>
<dbReference type="EC" id="3.1.2.2" evidence="19"/>
<dbReference type="GO" id="GO:0005743">
    <property type="term" value="C:mitochondrial inner membrane"/>
    <property type="evidence" value="ECO:0007669"/>
    <property type="project" value="UniProtKB-SubCell"/>
</dbReference>
<evidence type="ECO:0000256" key="10">
    <source>
        <dbReference type="ARBA" id="ARBA00022832"/>
    </source>
</evidence>
<dbReference type="PANTHER" id="PTHR12418">
    <property type="entry name" value="ACYL-COENZYME A THIOESTERASE THEM4"/>
    <property type="match status" value="1"/>
</dbReference>
<keyword evidence="9" id="KW-0378">Hydrolase</keyword>
<comment type="catalytic activity">
    <reaction evidence="25">
        <text>dodecanoyl-CoA + H2O = dodecanoate + CoA + H(+)</text>
        <dbReference type="Rhea" id="RHEA:30135"/>
        <dbReference type="ChEBI" id="CHEBI:15377"/>
        <dbReference type="ChEBI" id="CHEBI:15378"/>
        <dbReference type="ChEBI" id="CHEBI:18262"/>
        <dbReference type="ChEBI" id="CHEBI:57287"/>
        <dbReference type="ChEBI" id="CHEBI:57375"/>
    </reaction>
    <physiologicalReaction direction="left-to-right" evidence="25">
        <dbReference type="Rhea" id="RHEA:30136"/>
    </physiologicalReaction>
</comment>
<evidence type="ECO:0000256" key="15">
    <source>
        <dbReference type="ARBA" id="ARBA00023273"/>
    </source>
</evidence>
<evidence type="ECO:0000313" key="29">
    <source>
        <dbReference type="RefSeq" id="XP_007530748.1"/>
    </source>
</evidence>
<keyword evidence="12" id="KW-0443">Lipid metabolism</keyword>
<dbReference type="InterPro" id="IPR029069">
    <property type="entry name" value="HotDog_dom_sf"/>
</dbReference>
<dbReference type="CDD" id="cd03443">
    <property type="entry name" value="PaaI_thioesterase"/>
    <property type="match status" value="1"/>
</dbReference>
<dbReference type="eggNOG" id="KOG4781">
    <property type="taxonomic scope" value="Eukaryota"/>
</dbReference>
<keyword evidence="6" id="KW-0963">Cytoplasm</keyword>
<evidence type="ECO:0000256" key="8">
    <source>
        <dbReference type="ARBA" id="ARBA00022792"/>
    </source>
</evidence>
<dbReference type="InterPro" id="IPR006683">
    <property type="entry name" value="Thioestr_dom"/>
</dbReference>
<dbReference type="InterPro" id="IPR052365">
    <property type="entry name" value="THEM4/THEM5_acyl-CoA_thioest"/>
</dbReference>
<reference evidence="29" key="1">
    <citation type="submission" date="2025-08" db="UniProtKB">
        <authorList>
            <consortium name="RefSeq"/>
        </authorList>
    </citation>
    <scope>IDENTIFICATION</scope>
</reference>
<evidence type="ECO:0000256" key="12">
    <source>
        <dbReference type="ARBA" id="ARBA00023098"/>
    </source>
</evidence>
<keyword evidence="28" id="KW-1185">Reference proteome</keyword>
<feature type="domain" description="Thioesterase" evidence="27">
    <location>
        <begin position="150"/>
        <end position="222"/>
    </location>
</feature>
<keyword evidence="15" id="KW-0966">Cell projection</keyword>
<evidence type="ECO:0000256" key="21">
    <source>
        <dbReference type="ARBA" id="ARBA00043210"/>
    </source>
</evidence>
<gene>
    <name evidence="29" type="primary">THEM4</name>
</gene>
<dbReference type="RefSeq" id="XP_007530748.1">
    <property type="nucleotide sequence ID" value="XM_007530686.2"/>
</dbReference>
<protein>
    <recommendedName>
        <fullName evidence="20">Acyl-coenzyme A thioesterase THEM4</fullName>
        <ecNumber evidence="19">3.1.2.2</ecNumber>
    </recommendedName>
    <alternativeName>
        <fullName evidence="21">Thioesterase superfamily member 4</fullName>
    </alternativeName>
</protein>
<dbReference type="GO" id="GO:0006915">
    <property type="term" value="P:apoptotic process"/>
    <property type="evidence" value="ECO:0007669"/>
    <property type="project" value="UniProtKB-KW"/>
</dbReference>
<keyword evidence="5" id="KW-1003">Cell membrane</keyword>
<evidence type="ECO:0000256" key="3">
    <source>
        <dbReference type="ARBA" id="ARBA00004632"/>
    </source>
</evidence>
<dbReference type="SUPFAM" id="SSF54637">
    <property type="entry name" value="Thioesterase/thiol ester dehydrase-isomerase"/>
    <property type="match status" value="1"/>
</dbReference>
<comment type="subcellular location">
    <subcellularLocation>
        <location evidence="3">Cell projection</location>
        <location evidence="3">Ruffle membrane</location>
    </subcellularLocation>
    <subcellularLocation>
        <location evidence="1">Cytoplasm</location>
    </subcellularLocation>
    <subcellularLocation>
        <location evidence="4">Mitochondrion inner membrane</location>
        <topology evidence="4">Peripheral membrane protein</topology>
    </subcellularLocation>
    <subcellularLocation>
        <location evidence="2">Mitochondrion intermembrane space</location>
    </subcellularLocation>
</comment>
<evidence type="ECO:0000256" key="9">
    <source>
        <dbReference type="ARBA" id="ARBA00022801"/>
    </source>
</evidence>
<evidence type="ECO:0000259" key="27">
    <source>
        <dbReference type="Pfam" id="PF03061"/>
    </source>
</evidence>
<evidence type="ECO:0000256" key="26">
    <source>
        <dbReference type="ARBA" id="ARBA00048180"/>
    </source>
</evidence>
<evidence type="ECO:0000313" key="28">
    <source>
        <dbReference type="Proteomes" id="UP001652624"/>
    </source>
</evidence>
<comment type="catalytic activity">
    <reaction evidence="16">
        <text>(5Z,8Z,11Z,14Z)-eicosatetraenoyl-CoA + H2O = (5Z,8Z,11Z,14Z)-eicosatetraenoate + CoA + H(+)</text>
        <dbReference type="Rhea" id="RHEA:40151"/>
        <dbReference type="ChEBI" id="CHEBI:15377"/>
        <dbReference type="ChEBI" id="CHEBI:15378"/>
        <dbReference type="ChEBI" id="CHEBI:32395"/>
        <dbReference type="ChEBI" id="CHEBI:57287"/>
        <dbReference type="ChEBI" id="CHEBI:57368"/>
    </reaction>
    <physiologicalReaction direction="left-to-right" evidence="16">
        <dbReference type="Rhea" id="RHEA:40152"/>
    </physiologicalReaction>
</comment>
<comment type="catalytic activity">
    <reaction evidence="23">
        <text>hexadecanoyl-CoA + H2O = hexadecanoate + CoA + H(+)</text>
        <dbReference type="Rhea" id="RHEA:16645"/>
        <dbReference type="ChEBI" id="CHEBI:7896"/>
        <dbReference type="ChEBI" id="CHEBI:15377"/>
        <dbReference type="ChEBI" id="CHEBI:15378"/>
        <dbReference type="ChEBI" id="CHEBI:57287"/>
        <dbReference type="ChEBI" id="CHEBI:57379"/>
        <dbReference type="EC" id="3.1.2.2"/>
    </reaction>
    <physiologicalReaction direction="left-to-right" evidence="23">
        <dbReference type="Rhea" id="RHEA:16646"/>
    </physiologicalReaction>
</comment>
<evidence type="ECO:0000256" key="24">
    <source>
        <dbReference type="ARBA" id="ARBA00047969"/>
    </source>
</evidence>
<name>A0A1S3A7U0_ERIEU</name>
<dbReference type="CTD" id="117145"/>
<evidence type="ECO:0000256" key="14">
    <source>
        <dbReference type="ARBA" id="ARBA00023136"/>
    </source>
</evidence>
<dbReference type="OrthoDB" id="506431at2759"/>
<dbReference type="Gene3D" id="3.10.129.10">
    <property type="entry name" value="Hotdog Thioesterase"/>
    <property type="match status" value="1"/>
</dbReference>
<keyword evidence="8" id="KW-0999">Mitochondrion inner membrane</keyword>
<evidence type="ECO:0000256" key="2">
    <source>
        <dbReference type="ARBA" id="ARBA00004569"/>
    </source>
</evidence>
<evidence type="ECO:0000256" key="22">
    <source>
        <dbReference type="ARBA" id="ARBA00047588"/>
    </source>
</evidence>
<comment type="catalytic activity">
    <reaction evidence="22">
        <text>octanoyl-CoA + H2O = octanoate + CoA + H(+)</text>
        <dbReference type="Rhea" id="RHEA:30143"/>
        <dbReference type="ChEBI" id="CHEBI:15377"/>
        <dbReference type="ChEBI" id="CHEBI:15378"/>
        <dbReference type="ChEBI" id="CHEBI:25646"/>
        <dbReference type="ChEBI" id="CHEBI:57287"/>
        <dbReference type="ChEBI" id="CHEBI:57386"/>
    </reaction>
    <physiologicalReaction direction="left-to-right" evidence="22">
        <dbReference type="Rhea" id="RHEA:30144"/>
    </physiologicalReaction>
</comment>
<dbReference type="Proteomes" id="UP001652624">
    <property type="component" value="Chromosome 11"/>
</dbReference>
<comment type="catalytic activity">
    <reaction evidence="24">
        <text>decanoyl-CoA + H2O = decanoate + CoA + H(+)</text>
        <dbReference type="Rhea" id="RHEA:40059"/>
        <dbReference type="ChEBI" id="CHEBI:15377"/>
        <dbReference type="ChEBI" id="CHEBI:15378"/>
        <dbReference type="ChEBI" id="CHEBI:27689"/>
        <dbReference type="ChEBI" id="CHEBI:57287"/>
        <dbReference type="ChEBI" id="CHEBI:61430"/>
    </reaction>
    <physiologicalReaction direction="left-to-right" evidence="24">
        <dbReference type="Rhea" id="RHEA:40060"/>
    </physiologicalReaction>
</comment>
<keyword evidence="14" id="KW-0472">Membrane</keyword>
<dbReference type="InParanoid" id="A0A1S3A7U0"/>
<dbReference type="Pfam" id="PF03061">
    <property type="entry name" value="4HBT"/>
    <property type="match status" value="1"/>
</dbReference>
<keyword evidence="13" id="KW-0496">Mitochondrion</keyword>
<evidence type="ECO:0000256" key="19">
    <source>
        <dbReference type="ARBA" id="ARBA00038848"/>
    </source>
</evidence>
<comment type="catalytic activity">
    <reaction evidence="17">
        <text>(9Z)-octadecenoyl-CoA + H2O = (9Z)-octadecenoate + CoA + H(+)</text>
        <dbReference type="Rhea" id="RHEA:40139"/>
        <dbReference type="ChEBI" id="CHEBI:15377"/>
        <dbReference type="ChEBI" id="CHEBI:15378"/>
        <dbReference type="ChEBI" id="CHEBI:30823"/>
        <dbReference type="ChEBI" id="CHEBI:57287"/>
        <dbReference type="ChEBI" id="CHEBI:57387"/>
    </reaction>
    <physiologicalReaction direction="left-to-right" evidence="17">
        <dbReference type="Rhea" id="RHEA:40140"/>
    </physiologicalReaction>
</comment>
<keyword evidence="10" id="KW-0276">Fatty acid metabolism</keyword>
<dbReference type="GO" id="GO:0005758">
    <property type="term" value="C:mitochondrial intermembrane space"/>
    <property type="evidence" value="ECO:0007669"/>
    <property type="project" value="UniProtKB-SubCell"/>
</dbReference>